<feature type="binding site" evidence="5">
    <location>
        <position position="124"/>
    </location>
    <ligand>
        <name>isopentenyl diphosphate</name>
        <dbReference type="ChEBI" id="CHEBI:128769"/>
    </ligand>
</feature>
<dbReference type="Pfam" id="PF02401">
    <property type="entry name" value="LYTB"/>
    <property type="match status" value="1"/>
</dbReference>
<feature type="active site" description="Proton donor" evidence="5">
    <location>
        <position position="126"/>
    </location>
</feature>
<feature type="binding site" evidence="5">
    <location>
        <position position="226"/>
    </location>
    <ligand>
        <name>dimethylallyl diphosphate</name>
        <dbReference type="ChEBI" id="CHEBI:57623"/>
    </ligand>
</feature>
<feature type="binding site" evidence="5">
    <location>
        <position position="12"/>
    </location>
    <ligand>
        <name>[4Fe-4S] cluster</name>
        <dbReference type="ChEBI" id="CHEBI:49883"/>
    </ligand>
</feature>
<dbReference type="GO" id="GO:0050992">
    <property type="term" value="P:dimethylallyl diphosphate biosynthetic process"/>
    <property type="evidence" value="ECO:0007669"/>
    <property type="project" value="UniProtKB-UniRule"/>
</dbReference>
<keyword evidence="5" id="KW-0414">Isoprene biosynthesis</keyword>
<evidence type="ECO:0000256" key="2">
    <source>
        <dbReference type="ARBA" id="ARBA00022723"/>
    </source>
</evidence>
<dbReference type="Gene3D" id="3.40.50.11270">
    <property type="match status" value="1"/>
</dbReference>
<dbReference type="Proteomes" id="UP000023776">
    <property type="component" value="Unassembled WGS sequence"/>
</dbReference>
<dbReference type="NCBIfam" id="NF002188">
    <property type="entry name" value="PRK01045.1-2"/>
    <property type="match status" value="1"/>
</dbReference>
<dbReference type="NCBIfam" id="TIGR00216">
    <property type="entry name" value="ispH_lytB"/>
    <property type="match status" value="1"/>
</dbReference>
<evidence type="ECO:0000256" key="1">
    <source>
        <dbReference type="ARBA" id="ARBA00022485"/>
    </source>
</evidence>
<dbReference type="GO" id="GO:0046872">
    <property type="term" value="F:metal ion binding"/>
    <property type="evidence" value="ECO:0007669"/>
    <property type="project" value="UniProtKB-KW"/>
</dbReference>
<dbReference type="InterPro" id="IPR003451">
    <property type="entry name" value="LytB/IspH"/>
</dbReference>
<organism evidence="6 7">
    <name type="scientific">Acinetobacter parvus DSM 16617 = CIP 108168</name>
    <dbReference type="NCBI Taxonomy" id="981333"/>
    <lineage>
        <taxon>Bacteria</taxon>
        <taxon>Pseudomonadati</taxon>
        <taxon>Pseudomonadota</taxon>
        <taxon>Gammaproteobacteria</taxon>
        <taxon>Moraxellales</taxon>
        <taxon>Moraxellaceae</taxon>
        <taxon>Acinetobacter</taxon>
    </lineage>
</organism>
<feature type="binding site" evidence="5">
    <location>
        <position position="124"/>
    </location>
    <ligand>
        <name>(2E)-4-hydroxy-3-methylbut-2-enyl diphosphate</name>
        <dbReference type="ChEBI" id="CHEBI:128753"/>
    </ligand>
</feature>
<feature type="binding site" evidence="5">
    <location>
        <position position="168"/>
    </location>
    <ligand>
        <name>(2E)-4-hydroxy-3-methylbut-2-enyl diphosphate</name>
        <dbReference type="ChEBI" id="CHEBI:128753"/>
    </ligand>
</feature>
<evidence type="ECO:0000313" key="6">
    <source>
        <dbReference type="EMBL" id="ENU35281.1"/>
    </source>
</evidence>
<keyword evidence="1 5" id="KW-0004">4Fe-4S</keyword>
<evidence type="ECO:0000313" key="7">
    <source>
        <dbReference type="Proteomes" id="UP000023776"/>
    </source>
</evidence>
<keyword evidence="7" id="KW-1185">Reference proteome</keyword>
<comment type="pathway">
    <text evidence="5">Isoprenoid biosynthesis; dimethylallyl diphosphate biosynthesis; dimethylallyl diphosphate from (2E)-4-hydroxy-3-methylbutenyl diphosphate: step 1/1.</text>
</comment>
<dbReference type="HAMAP" id="MF_00191">
    <property type="entry name" value="IspH"/>
    <property type="match status" value="1"/>
</dbReference>
<feature type="binding site" evidence="5">
    <location>
        <position position="227"/>
    </location>
    <ligand>
        <name>dimethylallyl diphosphate</name>
        <dbReference type="ChEBI" id="CHEBI:57623"/>
    </ligand>
</feature>
<protein>
    <recommendedName>
        <fullName evidence="5">4-hydroxy-3-methylbut-2-enyl diphosphate reductase</fullName>
        <shortName evidence="5">HMBPP reductase</shortName>
        <ecNumber evidence="5">1.17.7.4</ecNumber>
    </recommendedName>
</protein>
<sequence>MEIVLANPRGFCAGVDRAIAIVNRALECFDPPIYVRHEVVHNKFVVDDLRQRGAVFVDELDQVPDDSIVIFSAHGVSKSVQQEADRRGLKVFDATCPLVTKVHIEVTKYAREGTEAILIGHEGHPEVEGTMGQYDKSGGGKIYLVEDEQDVEALVVEHPHKVAFVTQTTLSIDDTAKVIDALRTKFPKIQGPRKDDICYATQNRQDAVRDLAEKCDVVLVVGSPNSSNSNRLRELAERMGKSAYLVDNADELEKDWFKPDSKIGVTAGASAPEILIKQVIQRLQDWGATAPQELQGREENITFSLPKELRIQVIQA</sequence>
<dbReference type="CDD" id="cd13944">
    <property type="entry name" value="lytB_ispH"/>
    <property type="match status" value="1"/>
</dbReference>
<feature type="binding site" evidence="5">
    <location>
        <position position="74"/>
    </location>
    <ligand>
        <name>dimethylallyl diphosphate</name>
        <dbReference type="ChEBI" id="CHEBI:57623"/>
    </ligand>
</feature>
<feature type="binding site" evidence="5">
    <location>
        <position position="124"/>
    </location>
    <ligand>
        <name>dimethylallyl diphosphate</name>
        <dbReference type="ChEBI" id="CHEBI:57623"/>
    </ligand>
</feature>
<proteinExistence type="inferred from homology"/>
<keyword evidence="3 5" id="KW-0408">Iron</keyword>
<comment type="pathway">
    <text evidence="5">Isoprenoid biosynthesis; isopentenyl diphosphate biosynthesis via DXP pathway; isopentenyl diphosphate from 1-deoxy-D-xylulose 5-phosphate: step 6/6.</text>
</comment>
<dbReference type="NCBIfam" id="NF002190">
    <property type="entry name" value="PRK01045.1-4"/>
    <property type="match status" value="1"/>
</dbReference>
<dbReference type="PATRIC" id="fig|981333.9.peg.2617"/>
<feature type="binding site" evidence="5">
    <location>
        <position position="41"/>
    </location>
    <ligand>
        <name>(2E)-4-hydroxy-3-methylbut-2-enyl diphosphate</name>
        <dbReference type="ChEBI" id="CHEBI:128753"/>
    </ligand>
</feature>
<comment type="cofactor">
    <cofactor evidence="5">
        <name>[4Fe-4S] cluster</name>
        <dbReference type="ChEBI" id="CHEBI:49883"/>
    </cofactor>
    <text evidence="5">Binds 1 [4Fe-4S] cluster per subunit.</text>
</comment>
<keyword evidence="2 5" id="KW-0479">Metal-binding</keyword>
<feature type="binding site" evidence="5">
    <location>
        <position position="74"/>
    </location>
    <ligand>
        <name>isopentenyl diphosphate</name>
        <dbReference type="ChEBI" id="CHEBI:128769"/>
    </ligand>
</feature>
<evidence type="ECO:0000256" key="5">
    <source>
        <dbReference type="HAMAP-Rule" id="MF_00191"/>
    </source>
</evidence>
<dbReference type="Gene3D" id="3.40.1010.20">
    <property type="entry name" value="4-hydroxy-3-methylbut-2-enyl diphosphate reductase, catalytic domain"/>
    <property type="match status" value="2"/>
</dbReference>
<dbReference type="GO" id="GO:0051539">
    <property type="term" value="F:4 iron, 4 sulfur cluster binding"/>
    <property type="evidence" value="ECO:0007669"/>
    <property type="project" value="UniProtKB-UniRule"/>
</dbReference>
<feature type="binding site" evidence="5">
    <location>
        <position position="74"/>
    </location>
    <ligand>
        <name>(2E)-4-hydroxy-3-methylbut-2-enyl diphosphate</name>
        <dbReference type="ChEBI" id="CHEBI:128753"/>
    </ligand>
</feature>
<gene>
    <name evidence="5" type="primary">ispH</name>
    <name evidence="6" type="ORF">F988_02561</name>
</gene>
<reference evidence="6 7" key="1">
    <citation type="submission" date="2013-02" db="EMBL/GenBank/DDBJ databases">
        <title>The Genome Sequence of Acinetobacter parvus CIP 108168.</title>
        <authorList>
            <consortium name="The Broad Institute Genome Sequencing Platform"/>
            <consortium name="The Broad Institute Genome Sequencing Center for Infectious Disease"/>
            <person name="Cerqueira G."/>
            <person name="Feldgarden M."/>
            <person name="Courvalin P."/>
            <person name="Perichon B."/>
            <person name="Grillot-Courvalin C."/>
            <person name="Clermont D."/>
            <person name="Rocha E."/>
            <person name="Yoon E.-J."/>
            <person name="Nemec A."/>
            <person name="Walker B."/>
            <person name="Young S.K."/>
            <person name="Zeng Q."/>
            <person name="Gargeya S."/>
            <person name="Fitzgerald M."/>
            <person name="Haas B."/>
            <person name="Abouelleil A."/>
            <person name="Alvarado L."/>
            <person name="Arachchi H.M."/>
            <person name="Berlin A.M."/>
            <person name="Chapman S.B."/>
            <person name="Dewar J."/>
            <person name="Goldberg J."/>
            <person name="Griggs A."/>
            <person name="Gujja S."/>
            <person name="Hansen M."/>
            <person name="Howarth C."/>
            <person name="Imamovic A."/>
            <person name="Larimer J."/>
            <person name="McCowan C."/>
            <person name="Murphy C."/>
            <person name="Neiman D."/>
            <person name="Pearson M."/>
            <person name="Priest M."/>
            <person name="Roberts A."/>
            <person name="Saif S."/>
            <person name="Shea T."/>
            <person name="Sisk P."/>
            <person name="Sykes S."/>
            <person name="Wortman J."/>
            <person name="Nusbaum C."/>
            <person name="Birren B."/>
        </authorList>
    </citation>
    <scope>NUCLEOTIDE SEQUENCE [LARGE SCALE GENOMIC DNA]</scope>
    <source>
        <strain evidence="6 7">CIP 108168</strain>
    </source>
</reference>
<comment type="caution">
    <text evidence="6">The sequence shown here is derived from an EMBL/GenBank/DDBJ whole genome shotgun (WGS) entry which is preliminary data.</text>
</comment>
<feature type="binding site" evidence="5">
    <location>
        <position position="270"/>
    </location>
    <ligand>
        <name>(2E)-4-hydroxy-3-methylbut-2-enyl diphosphate</name>
        <dbReference type="ChEBI" id="CHEBI:128753"/>
    </ligand>
</feature>
<dbReference type="GO" id="GO:0016114">
    <property type="term" value="P:terpenoid biosynthetic process"/>
    <property type="evidence" value="ECO:0007669"/>
    <property type="project" value="UniProtKB-UniRule"/>
</dbReference>
<feature type="binding site" evidence="5">
    <location>
        <position position="226"/>
    </location>
    <ligand>
        <name>isopentenyl diphosphate</name>
        <dbReference type="ChEBI" id="CHEBI:128769"/>
    </ligand>
</feature>
<dbReference type="GO" id="GO:0019288">
    <property type="term" value="P:isopentenyl diphosphate biosynthetic process, methylerythritol 4-phosphate pathway"/>
    <property type="evidence" value="ECO:0007669"/>
    <property type="project" value="UniProtKB-UniRule"/>
</dbReference>
<comment type="similarity">
    <text evidence="5">Belongs to the IspH family.</text>
</comment>
<keyword evidence="4 5" id="KW-0411">Iron-sulfur</keyword>
<comment type="function">
    <text evidence="5">Catalyzes the conversion of 1-hydroxy-2-methyl-2-(E)-butenyl 4-diphosphate (HMBPP) into a mixture of isopentenyl diphosphate (IPP) and dimethylallyl diphosphate (DMAPP). Acts in the terminal step of the DOXP/MEP pathway for isoprenoid precursor biosynthesis.</text>
</comment>
<evidence type="ECO:0000256" key="3">
    <source>
        <dbReference type="ARBA" id="ARBA00023004"/>
    </source>
</evidence>
<feature type="binding site" evidence="5">
    <location>
        <position position="227"/>
    </location>
    <ligand>
        <name>isopentenyl diphosphate</name>
        <dbReference type="ChEBI" id="CHEBI:128769"/>
    </ligand>
</feature>
<feature type="binding site" evidence="5">
    <location>
        <position position="227"/>
    </location>
    <ligand>
        <name>(2E)-4-hydroxy-3-methylbut-2-enyl diphosphate</name>
        <dbReference type="ChEBI" id="CHEBI:128753"/>
    </ligand>
</feature>
<feature type="binding site" evidence="5">
    <location>
        <position position="270"/>
    </location>
    <ligand>
        <name>dimethylallyl diphosphate</name>
        <dbReference type="ChEBI" id="CHEBI:57623"/>
    </ligand>
</feature>
<dbReference type="AlphaFoldDB" id="N8Q932"/>
<feature type="binding site" evidence="5">
    <location>
        <position position="228"/>
    </location>
    <ligand>
        <name>(2E)-4-hydroxy-3-methylbut-2-enyl diphosphate</name>
        <dbReference type="ChEBI" id="CHEBI:128753"/>
    </ligand>
</feature>
<dbReference type="UniPathway" id="UPA00056">
    <property type="reaction ID" value="UER00097"/>
</dbReference>
<feature type="binding site" evidence="5">
    <location>
        <position position="96"/>
    </location>
    <ligand>
        <name>[4Fe-4S] cluster</name>
        <dbReference type="ChEBI" id="CHEBI:49883"/>
    </ligand>
</feature>
<feature type="binding site" evidence="5">
    <location>
        <position position="226"/>
    </location>
    <ligand>
        <name>(2E)-4-hydroxy-3-methylbut-2-enyl diphosphate</name>
        <dbReference type="ChEBI" id="CHEBI:128753"/>
    </ligand>
</feature>
<dbReference type="PANTHER" id="PTHR30426">
    <property type="entry name" value="4-HYDROXY-3-METHYLBUT-2-ENYL DIPHOSPHATE REDUCTASE"/>
    <property type="match status" value="1"/>
</dbReference>
<feature type="binding site" evidence="5">
    <location>
        <position position="270"/>
    </location>
    <ligand>
        <name>isopentenyl diphosphate</name>
        <dbReference type="ChEBI" id="CHEBI:128769"/>
    </ligand>
</feature>
<dbReference type="GeneID" id="99690886"/>
<dbReference type="UniPathway" id="UPA00059">
    <property type="reaction ID" value="UER00105"/>
</dbReference>
<name>N8Q932_9GAMM</name>
<dbReference type="RefSeq" id="WP_004683384.1">
    <property type="nucleotide sequence ID" value="NZ_AIEB01000018.1"/>
</dbReference>
<accession>N8Q932</accession>
<feature type="binding site" evidence="5">
    <location>
        <position position="228"/>
    </location>
    <ligand>
        <name>isopentenyl diphosphate</name>
        <dbReference type="ChEBI" id="CHEBI:128769"/>
    </ligand>
</feature>
<feature type="binding site" evidence="5">
    <location>
        <position position="198"/>
    </location>
    <ligand>
        <name>[4Fe-4S] cluster</name>
        <dbReference type="ChEBI" id="CHEBI:49883"/>
    </ligand>
</feature>
<keyword evidence="5" id="KW-0560">Oxidoreductase</keyword>
<evidence type="ECO:0000256" key="4">
    <source>
        <dbReference type="ARBA" id="ARBA00023014"/>
    </source>
</evidence>
<comment type="catalytic activity">
    <reaction evidence="5">
        <text>dimethylallyl diphosphate + 2 oxidized [2Fe-2S]-[ferredoxin] + H2O = (2E)-4-hydroxy-3-methylbut-2-enyl diphosphate + 2 reduced [2Fe-2S]-[ferredoxin] + 2 H(+)</text>
        <dbReference type="Rhea" id="RHEA:24825"/>
        <dbReference type="Rhea" id="RHEA-COMP:10000"/>
        <dbReference type="Rhea" id="RHEA-COMP:10001"/>
        <dbReference type="ChEBI" id="CHEBI:15377"/>
        <dbReference type="ChEBI" id="CHEBI:15378"/>
        <dbReference type="ChEBI" id="CHEBI:33737"/>
        <dbReference type="ChEBI" id="CHEBI:33738"/>
        <dbReference type="ChEBI" id="CHEBI:57623"/>
        <dbReference type="ChEBI" id="CHEBI:128753"/>
        <dbReference type="EC" id="1.17.7.4"/>
    </reaction>
</comment>
<dbReference type="EMBL" id="APOM01000057">
    <property type="protein sequence ID" value="ENU35281.1"/>
    <property type="molecule type" value="Genomic_DNA"/>
</dbReference>
<dbReference type="EC" id="1.17.7.4" evidence="5"/>
<dbReference type="HOGENOM" id="CLU_027486_1_0_6"/>
<feature type="binding site" evidence="5">
    <location>
        <position position="41"/>
    </location>
    <ligand>
        <name>dimethylallyl diphosphate</name>
        <dbReference type="ChEBI" id="CHEBI:57623"/>
    </ligand>
</feature>
<dbReference type="PANTHER" id="PTHR30426:SF0">
    <property type="entry name" value="4-HYDROXY-3-METHYLBUT-2-ENYL DIPHOSPHATE REDUCTASE"/>
    <property type="match status" value="1"/>
</dbReference>
<dbReference type="GO" id="GO:0051745">
    <property type="term" value="F:4-hydroxy-3-methylbut-2-enyl diphosphate reductase activity"/>
    <property type="evidence" value="ECO:0007669"/>
    <property type="project" value="UniProtKB-UniRule"/>
</dbReference>
<feature type="binding site" evidence="5">
    <location>
        <position position="228"/>
    </location>
    <ligand>
        <name>dimethylallyl diphosphate</name>
        <dbReference type="ChEBI" id="CHEBI:57623"/>
    </ligand>
</feature>
<comment type="catalytic activity">
    <reaction evidence="5">
        <text>isopentenyl diphosphate + 2 oxidized [2Fe-2S]-[ferredoxin] + H2O = (2E)-4-hydroxy-3-methylbut-2-enyl diphosphate + 2 reduced [2Fe-2S]-[ferredoxin] + 2 H(+)</text>
        <dbReference type="Rhea" id="RHEA:24488"/>
        <dbReference type="Rhea" id="RHEA-COMP:10000"/>
        <dbReference type="Rhea" id="RHEA-COMP:10001"/>
        <dbReference type="ChEBI" id="CHEBI:15377"/>
        <dbReference type="ChEBI" id="CHEBI:15378"/>
        <dbReference type="ChEBI" id="CHEBI:33737"/>
        <dbReference type="ChEBI" id="CHEBI:33738"/>
        <dbReference type="ChEBI" id="CHEBI:128753"/>
        <dbReference type="ChEBI" id="CHEBI:128769"/>
        <dbReference type="EC" id="1.17.7.4"/>
    </reaction>
</comment>
<feature type="binding site" evidence="5">
    <location>
        <position position="41"/>
    </location>
    <ligand>
        <name>isopentenyl diphosphate</name>
        <dbReference type="ChEBI" id="CHEBI:128769"/>
    </ligand>
</feature>